<dbReference type="GO" id="GO:0015074">
    <property type="term" value="P:DNA integration"/>
    <property type="evidence" value="ECO:0007669"/>
    <property type="project" value="UniProtKB-KW"/>
</dbReference>
<dbReference type="AlphaFoldDB" id="A0A198A7K8"/>
<dbReference type="EMBL" id="LYPB01000072">
    <property type="protein sequence ID" value="OAS17459.1"/>
    <property type="molecule type" value="Genomic_DNA"/>
</dbReference>
<evidence type="ECO:0000259" key="7">
    <source>
        <dbReference type="PROSITE" id="PS51900"/>
    </source>
</evidence>
<comment type="similarity">
    <text evidence="1">Belongs to the 'phage' integrase family.</text>
</comment>
<dbReference type="Proteomes" id="UP000078454">
    <property type="component" value="Unassembled WGS sequence"/>
</dbReference>
<organism evidence="8 9">
    <name type="scientific">Paenibacillus oryzisoli</name>
    <dbReference type="NCBI Taxonomy" id="1850517"/>
    <lineage>
        <taxon>Bacteria</taxon>
        <taxon>Bacillati</taxon>
        <taxon>Bacillota</taxon>
        <taxon>Bacilli</taxon>
        <taxon>Bacillales</taxon>
        <taxon>Paenibacillaceae</taxon>
        <taxon>Paenibacillus</taxon>
    </lineage>
</organism>
<dbReference type="Pfam" id="PF00589">
    <property type="entry name" value="Phage_integrase"/>
    <property type="match status" value="1"/>
</dbReference>
<feature type="domain" description="Core-binding (CB)" evidence="7">
    <location>
        <begin position="75"/>
        <end position="158"/>
    </location>
</feature>
<dbReference type="STRING" id="1850517.A8708_22080"/>
<keyword evidence="4" id="KW-0233">DNA recombination</keyword>
<comment type="caution">
    <text evidence="8">The sequence shown here is derived from an EMBL/GenBank/DDBJ whole genome shotgun (WGS) entry which is preliminary data.</text>
</comment>
<keyword evidence="9" id="KW-1185">Reference proteome</keyword>
<evidence type="ECO:0000256" key="1">
    <source>
        <dbReference type="ARBA" id="ARBA00008857"/>
    </source>
</evidence>
<evidence type="ECO:0000313" key="8">
    <source>
        <dbReference type="EMBL" id="OAS17459.1"/>
    </source>
</evidence>
<dbReference type="Gene3D" id="1.10.150.130">
    <property type="match status" value="1"/>
</dbReference>
<dbReference type="InterPro" id="IPR013762">
    <property type="entry name" value="Integrase-like_cat_sf"/>
</dbReference>
<dbReference type="PANTHER" id="PTHR30349:SF64">
    <property type="entry name" value="PROPHAGE INTEGRASE INTD-RELATED"/>
    <property type="match status" value="1"/>
</dbReference>
<gene>
    <name evidence="8" type="ORF">A8708_22080</name>
</gene>
<dbReference type="InterPro" id="IPR011010">
    <property type="entry name" value="DNA_brk_join_enz"/>
</dbReference>
<evidence type="ECO:0000256" key="3">
    <source>
        <dbReference type="ARBA" id="ARBA00023125"/>
    </source>
</evidence>
<dbReference type="PANTHER" id="PTHR30349">
    <property type="entry name" value="PHAGE INTEGRASE-RELATED"/>
    <property type="match status" value="1"/>
</dbReference>
<dbReference type="InterPro" id="IPR010998">
    <property type="entry name" value="Integrase_recombinase_N"/>
</dbReference>
<dbReference type="RefSeq" id="WP_068665961.1">
    <property type="nucleotide sequence ID" value="NZ_LYPB01000072.1"/>
</dbReference>
<dbReference type="GO" id="GO:0006310">
    <property type="term" value="P:DNA recombination"/>
    <property type="evidence" value="ECO:0007669"/>
    <property type="project" value="UniProtKB-KW"/>
</dbReference>
<evidence type="ECO:0000256" key="5">
    <source>
        <dbReference type="PROSITE-ProRule" id="PRU01248"/>
    </source>
</evidence>
<dbReference type="OrthoDB" id="9803188at2"/>
<dbReference type="InterPro" id="IPR050090">
    <property type="entry name" value="Tyrosine_recombinase_XerCD"/>
</dbReference>
<dbReference type="InterPro" id="IPR004107">
    <property type="entry name" value="Integrase_SAM-like_N"/>
</dbReference>
<dbReference type="InterPro" id="IPR044068">
    <property type="entry name" value="CB"/>
</dbReference>
<dbReference type="InterPro" id="IPR028259">
    <property type="entry name" value="AP2-like_int_N"/>
</dbReference>
<keyword evidence="3 5" id="KW-0238">DNA-binding</keyword>
<proteinExistence type="inferred from homology"/>
<dbReference type="InterPro" id="IPR002104">
    <property type="entry name" value="Integrase_catalytic"/>
</dbReference>
<name>A0A198A7K8_9BACL</name>
<dbReference type="SUPFAM" id="SSF56349">
    <property type="entry name" value="DNA breaking-rejoining enzymes"/>
    <property type="match status" value="1"/>
</dbReference>
<evidence type="ECO:0000256" key="2">
    <source>
        <dbReference type="ARBA" id="ARBA00022908"/>
    </source>
</evidence>
<dbReference type="Gene3D" id="1.10.443.10">
    <property type="entry name" value="Intergrase catalytic core"/>
    <property type="match status" value="1"/>
</dbReference>
<sequence>MAIGSFRRRGCTCKKKKCTCGAKWYFRFDIGPDPKTGERRQREKGGFATKAEAEAAAKQIHTELIQGNFVEGKDITFDEFSKTWLETYQLSGKVKPSTIRARSFALKKLKCYLARIKMKDITTGMYQNILNALKFAGSADSSLSGIHATGSMIFKKAVEKGIIKRDPTEYAELPKTQQTVEELEREEKLPKFLEKNELRTFLKTAIEDGLDRDYPIFITLAYTGMRVGELCALKWKDIDFNEHTISITKTVYHGDGNVKDYKLLTPKTIKSIRIIEVESAVIAELDKHRSWQKLIRMKHRNKYYDNDFVFANASRYPGYPEISINVRDRMKRLLKLSNLNESLTPHSLRHTHTSLLAEAGVALETIMDRLGHNNDSVTKSVYLHVTKSKKKEASQKFAELMRSL</sequence>
<protein>
    <submittedName>
        <fullName evidence="8">Integrase</fullName>
    </submittedName>
</protein>
<dbReference type="CDD" id="cd01189">
    <property type="entry name" value="INT_ICEBs1_C_like"/>
    <property type="match status" value="1"/>
</dbReference>
<dbReference type="PROSITE" id="PS51900">
    <property type="entry name" value="CB"/>
    <property type="match status" value="1"/>
</dbReference>
<evidence type="ECO:0000313" key="9">
    <source>
        <dbReference type="Proteomes" id="UP000078454"/>
    </source>
</evidence>
<accession>A0A198A7K8</accession>
<reference evidence="8 9" key="1">
    <citation type="submission" date="2016-05" db="EMBL/GenBank/DDBJ databases">
        <title>Paenibacillus sp. 1ZS3-15 nov., isolated from the rhizosphere soil.</title>
        <authorList>
            <person name="Zhang X.X."/>
            <person name="Zhang J."/>
        </authorList>
    </citation>
    <scope>NUCLEOTIDE SEQUENCE [LARGE SCALE GENOMIC DNA]</scope>
    <source>
        <strain evidence="8 9">1ZS3-15</strain>
    </source>
</reference>
<evidence type="ECO:0000259" key="6">
    <source>
        <dbReference type="PROSITE" id="PS51898"/>
    </source>
</evidence>
<evidence type="ECO:0000256" key="4">
    <source>
        <dbReference type="ARBA" id="ARBA00023172"/>
    </source>
</evidence>
<dbReference type="PROSITE" id="PS51898">
    <property type="entry name" value="TYR_RECOMBINASE"/>
    <property type="match status" value="1"/>
</dbReference>
<dbReference type="Pfam" id="PF14659">
    <property type="entry name" value="Phage_int_SAM_3"/>
    <property type="match status" value="1"/>
</dbReference>
<dbReference type="GO" id="GO:0003677">
    <property type="term" value="F:DNA binding"/>
    <property type="evidence" value="ECO:0007669"/>
    <property type="project" value="UniProtKB-UniRule"/>
</dbReference>
<keyword evidence="2" id="KW-0229">DNA integration</keyword>
<feature type="domain" description="Tyr recombinase" evidence="6">
    <location>
        <begin position="188"/>
        <end position="395"/>
    </location>
</feature>
<dbReference type="Pfam" id="PF14657">
    <property type="entry name" value="Arm-DNA-bind_4"/>
    <property type="match status" value="1"/>
</dbReference>